<reference evidence="2 3" key="1">
    <citation type="submission" date="2020-08" db="EMBL/GenBank/DDBJ databases">
        <title>Novel species isolated from subtropical streams in China.</title>
        <authorList>
            <person name="Lu H."/>
        </authorList>
    </citation>
    <scope>NUCLEOTIDE SEQUENCE [LARGE SCALE GENOMIC DNA]</scope>
    <source>
        <strain evidence="2 3">KACC 16656</strain>
    </source>
</reference>
<gene>
    <name evidence="2" type="ORF">H8K52_12660</name>
</gene>
<feature type="transmembrane region" description="Helical" evidence="1">
    <location>
        <begin position="12"/>
        <end position="37"/>
    </location>
</feature>
<dbReference type="RefSeq" id="WP_186923275.1">
    <property type="nucleotide sequence ID" value="NZ_JACOFW010000014.1"/>
</dbReference>
<dbReference type="SUPFAM" id="SSF54523">
    <property type="entry name" value="Pili subunits"/>
    <property type="match status" value="1"/>
</dbReference>
<dbReference type="Proteomes" id="UP000648257">
    <property type="component" value="Unassembled WGS sequence"/>
</dbReference>
<sequence length="324" mass="33465">MQNKIKKARGFSLVEVAMALLIGGIAVGMIITVTLSLRDGTQRSTIRTQLDTIDTALANFVAQNKRLPCPASGVIPTGNPNAGQETLWLGPALPSLIGSCNPSTQSDGIVPWVALGLSEADVTDPWGGRITYRVDPALATGSTFPRFMDMSNCDPSSTGLVSAIGGCKAPVSPCTANLNCTSPAEFLRNKGLDVWDGINGAVGWALRQNNRGAGTGAAYVLISHGPSGTGAYNKNGVTPQPGSVLAGTNDEAFNLNGNPLKPLPPAPVAAPGPLSPLPASSIANTYRDAPLIEAAGAAHFDDYLSHPTIMSVLNRVNLGPRAHP</sequence>
<dbReference type="EMBL" id="JACOFW010000014">
    <property type="protein sequence ID" value="MBC3808196.1"/>
    <property type="molecule type" value="Genomic_DNA"/>
</dbReference>
<dbReference type="InterPro" id="IPR012902">
    <property type="entry name" value="N_methyl_site"/>
</dbReference>
<comment type="caution">
    <text evidence="2">The sequence shown here is derived from an EMBL/GenBank/DDBJ whole genome shotgun (WGS) entry which is preliminary data.</text>
</comment>
<proteinExistence type="predicted"/>
<dbReference type="PROSITE" id="PS00409">
    <property type="entry name" value="PROKAR_NTER_METHYL"/>
    <property type="match status" value="1"/>
</dbReference>
<keyword evidence="3" id="KW-1185">Reference proteome</keyword>
<organism evidence="2 3">
    <name type="scientific">Undibacterium seohonense</name>
    <dbReference type="NCBI Taxonomy" id="1344950"/>
    <lineage>
        <taxon>Bacteria</taxon>
        <taxon>Pseudomonadati</taxon>
        <taxon>Pseudomonadota</taxon>
        <taxon>Betaproteobacteria</taxon>
        <taxon>Burkholderiales</taxon>
        <taxon>Oxalobacteraceae</taxon>
        <taxon>Undibacterium</taxon>
    </lineage>
</organism>
<evidence type="ECO:0000313" key="2">
    <source>
        <dbReference type="EMBL" id="MBC3808196.1"/>
    </source>
</evidence>
<keyword evidence="1" id="KW-1133">Transmembrane helix</keyword>
<protein>
    <submittedName>
        <fullName evidence="2">Type II secretion system protein</fullName>
    </submittedName>
</protein>
<evidence type="ECO:0000313" key="3">
    <source>
        <dbReference type="Proteomes" id="UP000648257"/>
    </source>
</evidence>
<keyword evidence="1" id="KW-0472">Membrane</keyword>
<keyword evidence="1" id="KW-0812">Transmembrane</keyword>
<evidence type="ECO:0000256" key="1">
    <source>
        <dbReference type="SAM" id="Phobius"/>
    </source>
</evidence>
<dbReference type="InterPro" id="IPR045584">
    <property type="entry name" value="Pilin-like"/>
</dbReference>
<dbReference type="NCBIfam" id="TIGR02532">
    <property type="entry name" value="IV_pilin_GFxxxE"/>
    <property type="match status" value="1"/>
</dbReference>
<name>A0ABR6X5X6_9BURK</name>
<dbReference type="Pfam" id="PF07963">
    <property type="entry name" value="N_methyl"/>
    <property type="match status" value="1"/>
</dbReference>
<accession>A0ABR6X5X6</accession>